<dbReference type="SUPFAM" id="SSF52768">
    <property type="entry name" value="Arginase/deacetylase"/>
    <property type="match status" value="1"/>
</dbReference>
<dbReference type="Proteomes" id="UP000323142">
    <property type="component" value="Unassembled WGS sequence"/>
</dbReference>
<dbReference type="Gene3D" id="3.40.800.10">
    <property type="entry name" value="Ureohydrolase domain"/>
    <property type="match status" value="1"/>
</dbReference>
<name>A0A5B2VA95_9HYPH</name>
<dbReference type="InterPro" id="IPR006035">
    <property type="entry name" value="Ureohydrolase"/>
</dbReference>
<evidence type="ECO:0000313" key="14">
    <source>
        <dbReference type="EMBL" id="KAA2235726.1"/>
    </source>
</evidence>
<dbReference type="PRINTS" id="PR00116">
    <property type="entry name" value="ARGINASE"/>
</dbReference>
<comment type="pathway">
    <text evidence="1">Nitrogen metabolism; urea cycle; L-ornithine and urea from L-arginine: step 1/1.</text>
</comment>
<organism evidence="14 15">
    <name type="scientific">Salinarimonas soli</name>
    <dbReference type="NCBI Taxonomy" id="1638099"/>
    <lineage>
        <taxon>Bacteria</taxon>
        <taxon>Pseudomonadati</taxon>
        <taxon>Pseudomonadota</taxon>
        <taxon>Alphaproteobacteria</taxon>
        <taxon>Hyphomicrobiales</taxon>
        <taxon>Salinarimonadaceae</taxon>
        <taxon>Salinarimonas</taxon>
    </lineage>
</organism>
<dbReference type="OrthoDB" id="9788689at2"/>
<comment type="catalytic activity">
    <reaction evidence="8 13">
        <text>L-arginine + H2O = urea + L-ornithine</text>
        <dbReference type="Rhea" id="RHEA:20569"/>
        <dbReference type="ChEBI" id="CHEBI:15377"/>
        <dbReference type="ChEBI" id="CHEBI:16199"/>
        <dbReference type="ChEBI" id="CHEBI:32682"/>
        <dbReference type="ChEBI" id="CHEBI:46911"/>
        <dbReference type="EC" id="3.5.3.1"/>
    </reaction>
</comment>
<dbReference type="RefSeq" id="WP_149820096.1">
    <property type="nucleotide sequence ID" value="NZ_VUOA01000033.1"/>
</dbReference>
<dbReference type="CDD" id="cd09989">
    <property type="entry name" value="Arginase"/>
    <property type="match status" value="1"/>
</dbReference>
<protein>
    <recommendedName>
        <fullName evidence="3 9">Arginase</fullName>
        <ecNumber evidence="2 9">3.5.3.1</ecNumber>
    </recommendedName>
</protein>
<dbReference type="EC" id="3.5.3.1" evidence="2 9"/>
<evidence type="ECO:0000256" key="12">
    <source>
        <dbReference type="RuleBase" id="RU003684"/>
    </source>
</evidence>
<dbReference type="FunFam" id="3.40.800.10:FF:000012">
    <property type="entry name" value="Arginase"/>
    <property type="match status" value="1"/>
</dbReference>
<dbReference type="PANTHER" id="PTHR43782">
    <property type="entry name" value="ARGINASE"/>
    <property type="match status" value="1"/>
</dbReference>
<evidence type="ECO:0000256" key="2">
    <source>
        <dbReference type="ARBA" id="ARBA00012168"/>
    </source>
</evidence>
<proteinExistence type="inferred from homology"/>
<evidence type="ECO:0000256" key="13">
    <source>
        <dbReference type="RuleBase" id="RU361159"/>
    </source>
</evidence>
<keyword evidence="15" id="KW-1185">Reference proteome</keyword>
<comment type="caution">
    <text evidence="14">The sequence shown here is derived from an EMBL/GenBank/DDBJ whole genome shotgun (WGS) entry which is preliminary data.</text>
</comment>
<evidence type="ECO:0000256" key="9">
    <source>
        <dbReference type="NCBIfam" id="TIGR01229"/>
    </source>
</evidence>
<keyword evidence="5 10" id="KW-0479">Metal-binding</keyword>
<keyword evidence="6 12" id="KW-0378">Hydrolase</keyword>
<feature type="binding site" evidence="10">
    <location>
        <position position="137"/>
    </location>
    <ligand>
        <name>Mn(2+)</name>
        <dbReference type="ChEBI" id="CHEBI:29035"/>
        <label>1</label>
    </ligand>
</feature>
<sequence>MKTHTPPKPRVALLGAPIDLGASLRGACMGPAALRIAGLEEALRERGFDVEDRGDVAPRTPAPQVSGRGERARNLAEIAAWARSLSDAAYETMRDGAMPVFLGGDHSLSMGSVNGVARHAAEAGRELFVLWLDAHADFNTPASTPSGNMHGMSAALLAGEEGLEEVFGDEPRRPIDPANLHLFGIRSIDRDERNLLVARGIDVVDMRLIDEHGASVLMRRVLERVAARNGMLHVSFDLDALDPAIAPGVGTDVPGGLTYREAHLIMEMLHDSGLVTSLDVVELNPYLDERGKSARLAVDLVSSLFGRQVFARGPDNALAPALPTRSAP</sequence>
<gene>
    <name evidence="14" type="primary">rocF</name>
    <name evidence="14" type="ORF">F0L46_18030</name>
</gene>
<dbReference type="Pfam" id="PF00491">
    <property type="entry name" value="Arginase"/>
    <property type="match status" value="1"/>
</dbReference>
<comment type="similarity">
    <text evidence="11 12">Belongs to the arginase family.</text>
</comment>
<dbReference type="InterPro" id="IPR014033">
    <property type="entry name" value="Arginase"/>
</dbReference>
<accession>A0A5B2VA95</accession>
<dbReference type="InterPro" id="IPR023696">
    <property type="entry name" value="Ureohydrolase_dom_sf"/>
</dbReference>
<dbReference type="GO" id="GO:0005737">
    <property type="term" value="C:cytoplasm"/>
    <property type="evidence" value="ECO:0007669"/>
    <property type="project" value="TreeGrafter"/>
</dbReference>
<dbReference type="AlphaFoldDB" id="A0A5B2VA95"/>
<evidence type="ECO:0000256" key="5">
    <source>
        <dbReference type="ARBA" id="ARBA00022723"/>
    </source>
</evidence>
<dbReference type="PROSITE" id="PS01053">
    <property type="entry name" value="ARGINASE_1"/>
    <property type="match status" value="1"/>
</dbReference>
<evidence type="ECO:0000256" key="8">
    <source>
        <dbReference type="ARBA" id="ARBA00047391"/>
    </source>
</evidence>
<feature type="binding site" evidence="10">
    <location>
        <position position="237"/>
    </location>
    <ligand>
        <name>Mn(2+)</name>
        <dbReference type="ChEBI" id="CHEBI:29035"/>
        <label>1</label>
    </ligand>
</feature>
<keyword evidence="4 13" id="KW-0056">Arginine metabolism</keyword>
<dbReference type="PROSITE" id="PS51409">
    <property type="entry name" value="ARGINASE_2"/>
    <property type="match status" value="1"/>
</dbReference>
<dbReference type="GO" id="GO:0030145">
    <property type="term" value="F:manganese ion binding"/>
    <property type="evidence" value="ECO:0007669"/>
    <property type="project" value="TreeGrafter"/>
</dbReference>
<dbReference type="PIRSF" id="PIRSF036979">
    <property type="entry name" value="Arginase"/>
    <property type="match status" value="1"/>
</dbReference>
<evidence type="ECO:0000256" key="11">
    <source>
        <dbReference type="PROSITE-ProRule" id="PRU00742"/>
    </source>
</evidence>
<reference evidence="14 15" key="1">
    <citation type="submission" date="2019-09" db="EMBL/GenBank/DDBJ databases">
        <title>Salinarimonas rosea gen. nov., sp. nov., a new member of the a-2 subgroup of the Proteobacteria.</title>
        <authorList>
            <person name="Liu J."/>
        </authorList>
    </citation>
    <scope>NUCLEOTIDE SEQUENCE [LARGE SCALE GENOMIC DNA]</scope>
    <source>
        <strain evidence="14 15">BN140002</strain>
    </source>
</reference>
<evidence type="ECO:0000256" key="10">
    <source>
        <dbReference type="PIRSR" id="PIRSR036979-1"/>
    </source>
</evidence>
<keyword evidence="7 10" id="KW-0464">Manganese</keyword>
<dbReference type="GO" id="GO:0004053">
    <property type="term" value="F:arginase activity"/>
    <property type="evidence" value="ECO:0007669"/>
    <property type="project" value="UniProtKB-UniRule"/>
</dbReference>
<dbReference type="UniPathway" id="UPA00158">
    <property type="reaction ID" value="UER00270"/>
</dbReference>
<evidence type="ECO:0000256" key="1">
    <source>
        <dbReference type="ARBA" id="ARBA00005098"/>
    </source>
</evidence>
<feature type="binding site" evidence="10">
    <location>
        <position position="135"/>
    </location>
    <ligand>
        <name>Mn(2+)</name>
        <dbReference type="ChEBI" id="CHEBI:29035"/>
        <label>1</label>
    </ligand>
</feature>
<feature type="binding site" evidence="10">
    <location>
        <position position="106"/>
    </location>
    <ligand>
        <name>Mn(2+)</name>
        <dbReference type="ChEBI" id="CHEBI:29035"/>
        <label>1</label>
    </ligand>
</feature>
<evidence type="ECO:0000256" key="6">
    <source>
        <dbReference type="ARBA" id="ARBA00022801"/>
    </source>
</evidence>
<feature type="binding site" evidence="10">
    <location>
        <position position="239"/>
    </location>
    <ligand>
        <name>Mn(2+)</name>
        <dbReference type="ChEBI" id="CHEBI:29035"/>
        <label>1</label>
    </ligand>
</feature>
<dbReference type="NCBIfam" id="TIGR01229">
    <property type="entry name" value="rocF_arginase"/>
    <property type="match status" value="1"/>
</dbReference>
<feature type="binding site" evidence="10">
    <location>
        <position position="133"/>
    </location>
    <ligand>
        <name>Mn(2+)</name>
        <dbReference type="ChEBI" id="CHEBI:29035"/>
        <label>1</label>
    </ligand>
</feature>
<comment type="cofactor">
    <cofactor evidence="10 13">
        <name>Mn(2+)</name>
        <dbReference type="ChEBI" id="CHEBI:29035"/>
    </cofactor>
    <text evidence="10 13">Binds 2 manganese ions per subunit.</text>
</comment>
<evidence type="ECO:0000256" key="3">
    <source>
        <dbReference type="ARBA" id="ARBA00018123"/>
    </source>
</evidence>
<dbReference type="InterPro" id="IPR020855">
    <property type="entry name" value="Ureohydrolase_Mn_BS"/>
</dbReference>
<dbReference type="PANTHER" id="PTHR43782:SF3">
    <property type="entry name" value="ARGINASE"/>
    <property type="match status" value="1"/>
</dbReference>
<evidence type="ECO:0000256" key="4">
    <source>
        <dbReference type="ARBA" id="ARBA00022503"/>
    </source>
</evidence>
<dbReference type="GO" id="GO:0000050">
    <property type="term" value="P:urea cycle"/>
    <property type="evidence" value="ECO:0007669"/>
    <property type="project" value="UniProtKB-UniPathway"/>
</dbReference>
<evidence type="ECO:0000313" key="15">
    <source>
        <dbReference type="Proteomes" id="UP000323142"/>
    </source>
</evidence>
<dbReference type="GO" id="GO:0006525">
    <property type="term" value="P:arginine metabolic process"/>
    <property type="evidence" value="ECO:0007669"/>
    <property type="project" value="UniProtKB-KW"/>
</dbReference>
<reference evidence="14 15" key="2">
    <citation type="submission" date="2019-09" db="EMBL/GenBank/DDBJ databases">
        <authorList>
            <person name="Jin C."/>
        </authorList>
    </citation>
    <scope>NUCLEOTIDE SEQUENCE [LARGE SCALE GENOMIC DNA]</scope>
    <source>
        <strain evidence="14 15">BN140002</strain>
    </source>
</reference>
<evidence type="ECO:0000256" key="7">
    <source>
        <dbReference type="ARBA" id="ARBA00023211"/>
    </source>
</evidence>
<dbReference type="EMBL" id="VUOA01000033">
    <property type="protein sequence ID" value="KAA2235726.1"/>
    <property type="molecule type" value="Genomic_DNA"/>
</dbReference>